<dbReference type="EMBL" id="HACG01021279">
    <property type="protein sequence ID" value="CEK68144.1"/>
    <property type="molecule type" value="Transcribed_RNA"/>
</dbReference>
<protein>
    <submittedName>
        <fullName evidence="1">Uncharacterized protein</fullName>
    </submittedName>
</protein>
<proteinExistence type="predicted"/>
<organism evidence="1">
    <name type="scientific">Arion vulgaris</name>
    <dbReference type="NCBI Taxonomy" id="1028688"/>
    <lineage>
        <taxon>Eukaryota</taxon>
        <taxon>Metazoa</taxon>
        <taxon>Spiralia</taxon>
        <taxon>Lophotrochozoa</taxon>
        <taxon>Mollusca</taxon>
        <taxon>Gastropoda</taxon>
        <taxon>Heterobranchia</taxon>
        <taxon>Euthyneura</taxon>
        <taxon>Panpulmonata</taxon>
        <taxon>Eupulmonata</taxon>
        <taxon>Stylommatophora</taxon>
        <taxon>Helicina</taxon>
        <taxon>Arionoidea</taxon>
        <taxon>Arionidae</taxon>
        <taxon>Arion</taxon>
    </lineage>
</organism>
<reference evidence="1" key="1">
    <citation type="submission" date="2014-12" db="EMBL/GenBank/DDBJ databases">
        <title>Insight into the proteome of Arion vulgaris.</title>
        <authorList>
            <person name="Aradska J."/>
            <person name="Bulat T."/>
            <person name="Smidak R."/>
            <person name="Sarate P."/>
            <person name="Gangsoo J."/>
            <person name="Sialana F."/>
            <person name="Bilban M."/>
            <person name="Lubec G."/>
        </authorList>
    </citation>
    <scope>NUCLEOTIDE SEQUENCE</scope>
    <source>
        <tissue evidence="1">Skin</tissue>
    </source>
</reference>
<name>A0A0B6ZHP5_9EUPU</name>
<sequence length="54" mass="6381">YNTLGKWRAMSARRKEAILGNEVYPSSLLDMKEHCSLVSEHLFAHDELYHEEFK</sequence>
<accession>A0A0B6ZHP5</accession>
<dbReference type="AlphaFoldDB" id="A0A0B6ZHP5"/>
<evidence type="ECO:0000313" key="1">
    <source>
        <dbReference type="EMBL" id="CEK68144.1"/>
    </source>
</evidence>
<feature type="non-terminal residue" evidence="1">
    <location>
        <position position="1"/>
    </location>
</feature>
<gene>
    <name evidence="1" type="primary">ORF65237</name>
</gene>